<reference evidence="1 2" key="1">
    <citation type="journal article" date="2014" name="BMC Genomics">
        <title>Comparison of environmental and isolate Sulfobacillus genomes reveals diverse carbon, sulfur, nitrogen, and hydrogen metabolisms.</title>
        <authorList>
            <person name="Justice N.B."/>
            <person name="Norman A."/>
            <person name="Brown C.T."/>
            <person name="Singh A."/>
            <person name="Thomas B.C."/>
            <person name="Banfield J.F."/>
        </authorList>
    </citation>
    <scope>NUCLEOTIDE SEQUENCE [LARGE SCALE GENOMIC DNA]</scope>
    <source>
        <strain evidence="1">AMDSBA1</strain>
    </source>
</reference>
<sequence>MLYYGRVRGIFVVSFHMRRGDSEVSGNDVATAKTQGIKCQGKCEPRTACLLQPALVSGQVFSM</sequence>
<proteinExistence type="predicted"/>
<dbReference type="Proteomes" id="UP000242699">
    <property type="component" value="Unassembled WGS sequence"/>
</dbReference>
<protein>
    <submittedName>
        <fullName evidence="1">Uncharacterized protein</fullName>
    </submittedName>
</protein>
<accession>A0A2T2WL74</accession>
<gene>
    <name evidence="1" type="ORF">C7B43_20460</name>
</gene>
<comment type="caution">
    <text evidence="1">The sequence shown here is derived from an EMBL/GenBank/DDBJ whole genome shotgun (WGS) entry which is preliminary data.</text>
</comment>
<organism evidence="1 2">
    <name type="scientific">Sulfobacillus benefaciens</name>
    <dbReference type="NCBI Taxonomy" id="453960"/>
    <lineage>
        <taxon>Bacteria</taxon>
        <taxon>Bacillati</taxon>
        <taxon>Bacillota</taxon>
        <taxon>Clostridia</taxon>
        <taxon>Eubacteriales</taxon>
        <taxon>Clostridiales Family XVII. Incertae Sedis</taxon>
        <taxon>Sulfobacillus</taxon>
    </lineage>
</organism>
<evidence type="ECO:0000313" key="2">
    <source>
        <dbReference type="Proteomes" id="UP000242699"/>
    </source>
</evidence>
<dbReference type="AlphaFoldDB" id="A0A2T2WL74"/>
<evidence type="ECO:0000313" key="1">
    <source>
        <dbReference type="EMBL" id="PSR22988.1"/>
    </source>
</evidence>
<dbReference type="EMBL" id="PXYT01000101">
    <property type="protein sequence ID" value="PSR22988.1"/>
    <property type="molecule type" value="Genomic_DNA"/>
</dbReference>
<name>A0A2T2WL74_9FIRM</name>